<organism evidence="4 5">
    <name type="scientific">Vibrio navarrensis</name>
    <dbReference type="NCBI Taxonomy" id="29495"/>
    <lineage>
        <taxon>Bacteria</taxon>
        <taxon>Pseudomonadati</taxon>
        <taxon>Pseudomonadota</taxon>
        <taxon>Gammaproteobacteria</taxon>
        <taxon>Vibrionales</taxon>
        <taxon>Vibrionaceae</taxon>
        <taxon>Vibrio</taxon>
    </lineage>
</organism>
<dbReference type="eggNOG" id="COG1729">
    <property type="taxonomic scope" value="Bacteria"/>
</dbReference>
<name>A0A099LU51_9VIBR</name>
<evidence type="ECO:0000313" key="5">
    <source>
        <dbReference type="Proteomes" id="UP000029994"/>
    </source>
</evidence>
<evidence type="ECO:0000256" key="1">
    <source>
        <dbReference type="HAMAP-Rule" id="MF_02066"/>
    </source>
</evidence>
<comment type="subcellular location">
    <subcellularLocation>
        <location evidence="1">Periplasm</location>
    </subcellularLocation>
</comment>
<dbReference type="InterPro" id="IPR034706">
    <property type="entry name" value="CpoB"/>
</dbReference>
<keyword evidence="1" id="KW-0132">Cell division</keyword>
<dbReference type="Pfam" id="PF16331">
    <property type="entry name" value="TolA_bind_tri"/>
    <property type="match status" value="1"/>
</dbReference>
<evidence type="ECO:0000313" key="4">
    <source>
        <dbReference type="EMBL" id="KGK10931.1"/>
    </source>
</evidence>
<dbReference type="Pfam" id="PF13174">
    <property type="entry name" value="TPR_6"/>
    <property type="match status" value="1"/>
</dbReference>
<dbReference type="GeneID" id="43682803"/>
<comment type="function">
    <text evidence="1">Mediates coordination of peptidoglycan synthesis and outer membrane constriction during cell division.</text>
</comment>
<dbReference type="GO" id="GO:0043093">
    <property type="term" value="P:FtsZ-dependent cytokinesis"/>
    <property type="evidence" value="ECO:0007669"/>
    <property type="project" value="UniProtKB-UniRule"/>
</dbReference>
<dbReference type="Gene3D" id="1.25.40.10">
    <property type="entry name" value="Tetratricopeptide repeat domain"/>
    <property type="match status" value="1"/>
</dbReference>
<dbReference type="Proteomes" id="UP000029994">
    <property type="component" value="Unassembled WGS sequence"/>
</dbReference>
<keyword evidence="1" id="KW-0131">Cell cycle</keyword>
<dbReference type="AlphaFoldDB" id="A0A099LU51"/>
<dbReference type="Gene3D" id="1.20.5.110">
    <property type="match status" value="1"/>
</dbReference>
<dbReference type="STRING" id="29495.EA26_06270"/>
<reference evidence="4 5" key="1">
    <citation type="submission" date="2014-04" db="EMBL/GenBank/DDBJ databases">
        <title>Genome sequencing of Vibrio navarrensis strains.</title>
        <authorList>
            <person name="Gladney L.M."/>
            <person name="Katz L.S."/>
            <person name="Marino-Ramirez L."/>
            <person name="Jordan I.K."/>
        </authorList>
    </citation>
    <scope>NUCLEOTIDE SEQUENCE [LARGE SCALE GENOMIC DNA]</scope>
    <source>
        <strain evidence="4 5">ATCC 51183</strain>
    </source>
</reference>
<dbReference type="InterPro" id="IPR014162">
    <property type="entry name" value="CpoB_C"/>
</dbReference>
<keyword evidence="1" id="KW-0732">Signal</keyword>
<comment type="similarity">
    <text evidence="1">Belongs to the CpoB family.</text>
</comment>
<dbReference type="PROSITE" id="PS50005">
    <property type="entry name" value="TPR"/>
    <property type="match status" value="1"/>
</dbReference>
<evidence type="ECO:0000256" key="2">
    <source>
        <dbReference type="PROSITE-ProRule" id="PRU00339"/>
    </source>
</evidence>
<dbReference type="InterPro" id="IPR032519">
    <property type="entry name" value="YbgF_tri"/>
</dbReference>
<dbReference type="HAMAP" id="MF_02066">
    <property type="entry name" value="CpoB"/>
    <property type="match status" value="1"/>
</dbReference>
<feature type="domain" description="YbgF trimerisation" evidence="3">
    <location>
        <begin position="54"/>
        <end position="122"/>
    </location>
</feature>
<dbReference type="GO" id="GO:0070206">
    <property type="term" value="P:protein trimerization"/>
    <property type="evidence" value="ECO:0007669"/>
    <property type="project" value="InterPro"/>
</dbReference>
<dbReference type="RefSeq" id="WP_039425576.1">
    <property type="nucleotide sequence ID" value="NZ_CP061845.1"/>
</dbReference>
<proteinExistence type="inferred from homology"/>
<keyword evidence="1" id="KW-0574">Periplasm</keyword>
<comment type="caution">
    <text evidence="4">The sequence shown here is derived from an EMBL/GenBank/DDBJ whole genome shotgun (WGS) entry which is preliminary data.</text>
</comment>
<feature type="chain" id="PRO_5009982854" description="Cell division coordinator CpoB" evidence="1">
    <location>
        <begin position="24"/>
        <end position="266"/>
    </location>
</feature>
<protein>
    <recommendedName>
        <fullName evidence="1">Cell division coordinator CpoB</fullName>
    </recommendedName>
</protein>
<keyword evidence="2" id="KW-0802">TPR repeat</keyword>
<dbReference type="InterPro" id="IPR011990">
    <property type="entry name" value="TPR-like_helical_dom_sf"/>
</dbReference>
<feature type="signal peptide" evidence="1">
    <location>
        <begin position="1"/>
        <end position="23"/>
    </location>
</feature>
<dbReference type="NCBIfam" id="TIGR02795">
    <property type="entry name" value="tol_pal_ybgF"/>
    <property type="match status" value="1"/>
</dbReference>
<dbReference type="EMBL" id="JMCG01000001">
    <property type="protein sequence ID" value="KGK10931.1"/>
    <property type="molecule type" value="Genomic_DNA"/>
</dbReference>
<dbReference type="Pfam" id="PF13432">
    <property type="entry name" value="TPR_16"/>
    <property type="match status" value="1"/>
</dbReference>
<keyword evidence="5" id="KW-1185">Reference proteome</keyword>
<feature type="coiled-coil region" evidence="1">
    <location>
        <begin position="59"/>
        <end position="90"/>
    </location>
</feature>
<feature type="repeat" description="TPR" evidence="2">
    <location>
        <begin position="221"/>
        <end position="254"/>
    </location>
</feature>
<dbReference type="GO" id="GO:0030288">
    <property type="term" value="C:outer membrane-bounded periplasmic space"/>
    <property type="evidence" value="ECO:0007669"/>
    <property type="project" value="UniProtKB-UniRule"/>
</dbReference>
<gene>
    <name evidence="1" type="primary">cpoB</name>
    <name evidence="4" type="ORF">EA26_06270</name>
</gene>
<evidence type="ECO:0000259" key="3">
    <source>
        <dbReference type="Pfam" id="PF16331"/>
    </source>
</evidence>
<dbReference type="InterPro" id="IPR019734">
    <property type="entry name" value="TPR_rpt"/>
</dbReference>
<accession>A0A099LU51</accession>
<sequence length="266" mass="29456" precursor="true">MFSNTKRAVTLTLLASAANIAFAAPAPVSDLNSEPVTASVVNASQSVVNAAPETDVQRLERLLQNRNRVQLQMQQQIDQMSLEIAELRGKLERNSYDMQQMLERQRELFIELDRVRGEIKSVGNTSAPAADVDSDADKGVYSTNVDEQTAYQNAVDMILKKRDYAGAIAAFIQFQKDFPDSSYAANASYWLGQLYFAQKQDKEAAKSFAAVVTYRDSNKRADALVKLGDIAARNNYQAEAKKFYQQAIDEHPGSASAKVAKSKLQE</sequence>
<dbReference type="SUPFAM" id="SSF48452">
    <property type="entry name" value="TPR-like"/>
    <property type="match status" value="1"/>
</dbReference>
<keyword evidence="1" id="KW-0175">Coiled coil</keyword>